<feature type="domain" description="Type II secretion system protein GspF" evidence="8">
    <location>
        <begin position="178"/>
        <end position="305"/>
    </location>
</feature>
<dbReference type="OrthoDB" id="9810662at2"/>
<evidence type="ECO:0000256" key="2">
    <source>
        <dbReference type="ARBA" id="ARBA00022475"/>
    </source>
</evidence>
<keyword evidence="10" id="KW-1185">Reference proteome</keyword>
<sequence>MDTLTTIFAALDARVTAAIFLLLVGGGVLAYPVLAGSGQKGDVKRRLKVPSPGVKEPAAAQPAKARNATQEKVVKSAQDFYARSDPDNVARLRMRLIRAGYLDPRAVGIFFLARFVAMVAGGVAGMILGATLFAEASGATRWLTVLALAAAGYNAPGFALSRQMATRMREYRDGFPDFMDLMIVCSDAGMSMEAGIERVSRELMQTYPALGQNLHLVSIELRAGRSMDDALKSLAERLGLEEVRSFATLLQQSKELGTSLSGALRVFSDDMRHKRMSLAEEKAHALPAKMSIPVTVCILPVVIMVAIIPLIVKFSTGE</sequence>
<dbReference type="Proteomes" id="UP000321389">
    <property type="component" value="Chromosome"/>
</dbReference>
<feature type="transmembrane region" description="Helical" evidence="7">
    <location>
        <begin position="15"/>
        <end position="36"/>
    </location>
</feature>
<dbReference type="AlphaFoldDB" id="A0A5B8KUB0"/>
<dbReference type="GO" id="GO:0005886">
    <property type="term" value="C:plasma membrane"/>
    <property type="evidence" value="ECO:0007669"/>
    <property type="project" value="UniProtKB-SubCell"/>
</dbReference>
<comment type="subcellular location">
    <subcellularLocation>
        <location evidence="1">Cell membrane</location>
        <topology evidence="1">Multi-pass membrane protein</topology>
    </subcellularLocation>
</comment>
<evidence type="ECO:0000256" key="6">
    <source>
        <dbReference type="SAM" id="MobiDB-lite"/>
    </source>
</evidence>
<dbReference type="InterPro" id="IPR018076">
    <property type="entry name" value="T2SS_GspF_dom"/>
</dbReference>
<evidence type="ECO:0000256" key="7">
    <source>
        <dbReference type="SAM" id="Phobius"/>
    </source>
</evidence>
<evidence type="ECO:0000313" key="10">
    <source>
        <dbReference type="Proteomes" id="UP000321389"/>
    </source>
</evidence>
<evidence type="ECO:0000259" key="8">
    <source>
        <dbReference type="Pfam" id="PF00482"/>
    </source>
</evidence>
<evidence type="ECO:0000256" key="5">
    <source>
        <dbReference type="ARBA" id="ARBA00023136"/>
    </source>
</evidence>
<dbReference type="PANTHER" id="PTHR35007:SF2">
    <property type="entry name" value="PILUS ASSEMBLE PROTEIN"/>
    <property type="match status" value="1"/>
</dbReference>
<dbReference type="EMBL" id="CP042301">
    <property type="protein sequence ID" value="QDY99168.1"/>
    <property type="molecule type" value="Genomic_DNA"/>
</dbReference>
<dbReference type="RefSeq" id="WP_146297818.1">
    <property type="nucleotide sequence ID" value="NZ_CP042301.2"/>
</dbReference>
<protein>
    <submittedName>
        <fullName evidence="9">Type II secretion system F family protein</fullName>
    </submittedName>
</protein>
<evidence type="ECO:0000313" key="9">
    <source>
        <dbReference type="EMBL" id="QDY99168.1"/>
    </source>
</evidence>
<dbReference type="PANTHER" id="PTHR35007">
    <property type="entry name" value="INTEGRAL MEMBRANE PROTEIN-RELATED"/>
    <property type="match status" value="1"/>
</dbReference>
<keyword evidence="4 7" id="KW-1133">Transmembrane helix</keyword>
<feature type="region of interest" description="Disordered" evidence="6">
    <location>
        <begin position="50"/>
        <end position="71"/>
    </location>
</feature>
<evidence type="ECO:0000256" key="1">
    <source>
        <dbReference type="ARBA" id="ARBA00004651"/>
    </source>
</evidence>
<feature type="transmembrane region" description="Helical" evidence="7">
    <location>
        <begin position="106"/>
        <end position="133"/>
    </location>
</feature>
<proteinExistence type="predicted"/>
<feature type="compositionally biased region" description="Low complexity" evidence="6">
    <location>
        <begin position="58"/>
        <end position="68"/>
    </location>
</feature>
<feature type="transmembrane region" description="Helical" evidence="7">
    <location>
        <begin position="139"/>
        <end position="160"/>
    </location>
</feature>
<gene>
    <name evidence="9" type="ORF">FQ775_01595</name>
</gene>
<accession>A0A5B8KUB0</accession>
<keyword evidence="3 7" id="KW-0812">Transmembrane</keyword>
<dbReference type="KEGG" id="niy:FQ775_01595"/>
<keyword evidence="2" id="KW-1003">Cell membrane</keyword>
<dbReference type="Pfam" id="PF00482">
    <property type="entry name" value="T2SSF"/>
    <property type="match status" value="1"/>
</dbReference>
<name>A0A5B8KUB0_9HYPH</name>
<reference evidence="9" key="1">
    <citation type="submission" date="2020-04" db="EMBL/GenBank/DDBJ databases">
        <title>Nitratireductor sp. nov. isolated from mangrove soil.</title>
        <authorList>
            <person name="Ye Y."/>
        </authorList>
    </citation>
    <scope>NUCLEOTIDE SEQUENCE</scope>
    <source>
        <strain evidence="9">SY7</strain>
    </source>
</reference>
<evidence type="ECO:0000256" key="3">
    <source>
        <dbReference type="ARBA" id="ARBA00022692"/>
    </source>
</evidence>
<feature type="transmembrane region" description="Helical" evidence="7">
    <location>
        <begin position="292"/>
        <end position="312"/>
    </location>
</feature>
<evidence type="ECO:0000256" key="4">
    <source>
        <dbReference type="ARBA" id="ARBA00022989"/>
    </source>
</evidence>
<organism evidence="9 10">
    <name type="scientific">Nitratireductor mangrovi</name>
    <dbReference type="NCBI Taxonomy" id="2599600"/>
    <lineage>
        <taxon>Bacteria</taxon>
        <taxon>Pseudomonadati</taxon>
        <taxon>Pseudomonadota</taxon>
        <taxon>Alphaproteobacteria</taxon>
        <taxon>Hyphomicrobiales</taxon>
        <taxon>Phyllobacteriaceae</taxon>
        <taxon>Nitratireductor</taxon>
    </lineage>
</organism>
<keyword evidence="5 7" id="KW-0472">Membrane</keyword>